<reference evidence="2 3" key="1">
    <citation type="submission" date="2024-02" db="EMBL/GenBank/DDBJ databases">
        <authorList>
            <person name="Chen Y."/>
            <person name="Shah S."/>
            <person name="Dougan E. K."/>
            <person name="Thang M."/>
            <person name="Chan C."/>
        </authorList>
    </citation>
    <scope>NUCLEOTIDE SEQUENCE [LARGE SCALE GENOMIC DNA]</scope>
</reference>
<organism evidence="2 3">
    <name type="scientific">Durusdinium trenchii</name>
    <dbReference type="NCBI Taxonomy" id="1381693"/>
    <lineage>
        <taxon>Eukaryota</taxon>
        <taxon>Sar</taxon>
        <taxon>Alveolata</taxon>
        <taxon>Dinophyceae</taxon>
        <taxon>Suessiales</taxon>
        <taxon>Symbiodiniaceae</taxon>
        <taxon>Durusdinium</taxon>
    </lineage>
</organism>
<evidence type="ECO:0000256" key="1">
    <source>
        <dbReference type="SAM" id="SignalP"/>
    </source>
</evidence>
<dbReference type="Proteomes" id="UP001642484">
    <property type="component" value="Unassembled WGS sequence"/>
</dbReference>
<evidence type="ECO:0000313" key="2">
    <source>
        <dbReference type="EMBL" id="CAK9068638.1"/>
    </source>
</evidence>
<accession>A0ABP0NXY8</accession>
<sequence>MMQAIGSRARQSMRVFLLLSLSALIVGAEDVSANLQVSGDCNDESGPHNGLWLYMGQTASGRPYYKHSEQPYYMYYDPACDGQAEGRWVMDSEAPSVTAEADLDEDTHCFYHSRYLDSSMMPSSGVWRSYCAEVGLGWVDSNVVITQVVTTTTTT</sequence>
<protein>
    <submittedName>
        <fullName evidence="2">Uncharacterized protein</fullName>
    </submittedName>
</protein>
<name>A0ABP0NXY8_9DINO</name>
<feature type="chain" id="PRO_5046885401" evidence="1">
    <location>
        <begin position="29"/>
        <end position="155"/>
    </location>
</feature>
<feature type="signal peptide" evidence="1">
    <location>
        <begin position="1"/>
        <end position="28"/>
    </location>
</feature>
<proteinExistence type="predicted"/>
<evidence type="ECO:0000313" key="3">
    <source>
        <dbReference type="Proteomes" id="UP001642484"/>
    </source>
</evidence>
<comment type="caution">
    <text evidence="2">The sequence shown here is derived from an EMBL/GenBank/DDBJ whole genome shotgun (WGS) entry which is preliminary data.</text>
</comment>
<keyword evidence="3" id="KW-1185">Reference proteome</keyword>
<gene>
    <name evidence="2" type="ORF">CCMP2556_LOCUS33721</name>
</gene>
<keyword evidence="1" id="KW-0732">Signal</keyword>
<dbReference type="EMBL" id="CAXAMN010022353">
    <property type="protein sequence ID" value="CAK9068638.1"/>
    <property type="molecule type" value="Genomic_DNA"/>
</dbReference>